<sequence length="150" mass="16221">EAIKKLFGPVRKSGHPVSVYIASTSRGQGSNCVAVFALYWGPNNGRNVVCKAEGNASDSRATLFGILMALMRSTDDKTLTIFSSSQYAIRSFCYWAADNANRGWSCNHSDVLQATVQRIAHRAAPVVFRYVAATAVNANMQAARVMAKDG</sequence>
<protein>
    <recommendedName>
        <fullName evidence="1">RNase H type-1 domain-containing protein</fullName>
    </recommendedName>
</protein>
<dbReference type="InterPro" id="IPR036397">
    <property type="entry name" value="RNaseH_sf"/>
</dbReference>
<dbReference type="InterPro" id="IPR012337">
    <property type="entry name" value="RNaseH-like_sf"/>
</dbReference>
<accession>A0AAD6SPG1</accession>
<dbReference type="SUPFAM" id="SSF53098">
    <property type="entry name" value="Ribonuclease H-like"/>
    <property type="match status" value="1"/>
</dbReference>
<feature type="non-terminal residue" evidence="2">
    <location>
        <position position="1"/>
    </location>
</feature>
<evidence type="ECO:0000313" key="2">
    <source>
        <dbReference type="EMBL" id="KAJ7031289.1"/>
    </source>
</evidence>
<proteinExistence type="predicted"/>
<feature type="non-terminal residue" evidence="2">
    <location>
        <position position="150"/>
    </location>
</feature>
<comment type="caution">
    <text evidence="2">The sequence shown here is derived from an EMBL/GenBank/DDBJ whole genome shotgun (WGS) entry which is preliminary data.</text>
</comment>
<evidence type="ECO:0000259" key="1">
    <source>
        <dbReference type="Pfam" id="PF00075"/>
    </source>
</evidence>
<name>A0AAD6SPG1_9AGAR</name>
<reference evidence="2" key="1">
    <citation type="submission" date="2023-03" db="EMBL/GenBank/DDBJ databases">
        <title>Massive genome expansion in bonnet fungi (Mycena s.s.) driven by repeated elements and novel gene families across ecological guilds.</title>
        <authorList>
            <consortium name="Lawrence Berkeley National Laboratory"/>
            <person name="Harder C.B."/>
            <person name="Miyauchi S."/>
            <person name="Viragh M."/>
            <person name="Kuo A."/>
            <person name="Thoen E."/>
            <person name="Andreopoulos B."/>
            <person name="Lu D."/>
            <person name="Skrede I."/>
            <person name="Drula E."/>
            <person name="Henrissat B."/>
            <person name="Morin E."/>
            <person name="Kohler A."/>
            <person name="Barry K."/>
            <person name="LaButti K."/>
            <person name="Morin E."/>
            <person name="Salamov A."/>
            <person name="Lipzen A."/>
            <person name="Mereny Z."/>
            <person name="Hegedus B."/>
            <person name="Baldrian P."/>
            <person name="Stursova M."/>
            <person name="Weitz H."/>
            <person name="Taylor A."/>
            <person name="Grigoriev I.V."/>
            <person name="Nagy L.G."/>
            <person name="Martin F."/>
            <person name="Kauserud H."/>
        </authorList>
    </citation>
    <scope>NUCLEOTIDE SEQUENCE</scope>
    <source>
        <strain evidence="2">CBHHK200</strain>
    </source>
</reference>
<dbReference type="AlphaFoldDB" id="A0AAD6SPG1"/>
<dbReference type="EMBL" id="JARJCM010000082">
    <property type="protein sequence ID" value="KAJ7031289.1"/>
    <property type="molecule type" value="Genomic_DNA"/>
</dbReference>
<evidence type="ECO:0000313" key="3">
    <source>
        <dbReference type="Proteomes" id="UP001218188"/>
    </source>
</evidence>
<dbReference type="GO" id="GO:0004523">
    <property type="term" value="F:RNA-DNA hybrid ribonuclease activity"/>
    <property type="evidence" value="ECO:0007669"/>
    <property type="project" value="InterPro"/>
</dbReference>
<dbReference type="GO" id="GO:0003676">
    <property type="term" value="F:nucleic acid binding"/>
    <property type="evidence" value="ECO:0007669"/>
    <property type="project" value="InterPro"/>
</dbReference>
<dbReference type="Pfam" id="PF00075">
    <property type="entry name" value="RNase_H"/>
    <property type="match status" value="1"/>
</dbReference>
<feature type="domain" description="RNase H type-1" evidence="1">
    <location>
        <begin position="26"/>
        <end position="143"/>
    </location>
</feature>
<organism evidence="2 3">
    <name type="scientific">Mycena alexandri</name>
    <dbReference type="NCBI Taxonomy" id="1745969"/>
    <lineage>
        <taxon>Eukaryota</taxon>
        <taxon>Fungi</taxon>
        <taxon>Dikarya</taxon>
        <taxon>Basidiomycota</taxon>
        <taxon>Agaricomycotina</taxon>
        <taxon>Agaricomycetes</taxon>
        <taxon>Agaricomycetidae</taxon>
        <taxon>Agaricales</taxon>
        <taxon>Marasmiineae</taxon>
        <taxon>Mycenaceae</taxon>
        <taxon>Mycena</taxon>
    </lineage>
</organism>
<dbReference type="Proteomes" id="UP001218188">
    <property type="component" value="Unassembled WGS sequence"/>
</dbReference>
<dbReference type="Gene3D" id="3.30.420.10">
    <property type="entry name" value="Ribonuclease H-like superfamily/Ribonuclease H"/>
    <property type="match status" value="1"/>
</dbReference>
<keyword evidence="3" id="KW-1185">Reference proteome</keyword>
<gene>
    <name evidence="2" type="ORF">C8F04DRAFT_898122</name>
</gene>
<dbReference type="InterPro" id="IPR002156">
    <property type="entry name" value="RNaseH_domain"/>
</dbReference>